<dbReference type="PANTHER" id="PTHR43736">
    <property type="entry name" value="ADP-RIBOSE PYROPHOSPHATASE"/>
    <property type="match status" value="1"/>
</dbReference>
<dbReference type="InterPro" id="IPR020084">
    <property type="entry name" value="NUDIX_hydrolase_CS"/>
</dbReference>
<dbReference type="Pfam" id="PF00293">
    <property type="entry name" value="NUDIX"/>
    <property type="match status" value="1"/>
</dbReference>
<dbReference type="CDD" id="cd02883">
    <property type="entry name" value="NUDIX_Hydrolase"/>
    <property type="match status" value="1"/>
</dbReference>
<dbReference type="AlphaFoldDB" id="A0A6B3NCW3"/>
<dbReference type="GO" id="GO:0016787">
    <property type="term" value="F:hydrolase activity"/>
    <property type="evidence" value="ECO:0007669"/>
    <property type="project" value="UniProtKB-KW"/>
</dbReference>
<dbReference type="InterPro" id="IPR000086">
    <property type="entry name" value="NUDIX_hydrolase_dom"/>
</dbReference>
<dbReference type="PANTHER" id="PTHR43736:SF1">
    <property type="entry name" value="DIHYDRONEOPTERIN TRIPHOSPHATE DIPHOSPHATASE"/>
    <property type="match status" value="1"/>
</dbReference>
<gene>
    <name evidence="4" type="ORF">F6J89_12610</name>
</gene>
<sequence>MSGFFNQAYFRQITQYLLGLIFRHPVTGTNIVPILKDGRIVLVRRRDTGLWALPGGMVKWREDIPTTVKRELAEETGLDLVSIQRLVGVYSSPERDSRVHSICVVVAVQAKGNILVQDTLEISEAKAFTLDTLPKQDQLSYDNAQQLQDYLDSTTAVA</sequence>
<keyword evidence="2 4" id="KW-0378">Hydrolase</keyword>
<dbReference type="PROSITE" id="PS51462">
    <property type="entry name" value="NUDIX"/>
    <property type="match status" value="1"/>
</dbReference>
<comment type="caution">
    <text evidence="4">The sequence shown here is derived from an EMBL/GenBank/DDBJ whole genome shotgun (WGS) entry which is preliminary data.</text>
</comment>
<dbReference type="SUPFAM" id="SSF55811">
    <property type="entry name" value="Nudix"/>
    <property type="match status" value="1"/>
</dbReference>
<feature type="domain" description="Nudix hydrolase" evidence="3">
    <location>
        <begin position="22"/>
        <end position="151"/>
    </location>
</feature>
<evidence type="ECO:0000313" key="4">
    <source>
        <dbReference type="EMBL" id="NER28442.1"/>
    </source>
</evidence>
<organism evidence="4">
    <name type="scientific">Symploca sp. SIO1C4</name>
    <dbReference type="NCBI Taxonomy" id="2607765"/>
    <lineage>
        <taxon>Bacteria</taxon>
        <taxon>Bacillati</taxon>
        <taxon>Cyanobacteriota</taxon>
        <taxon>Cyanophyceae</taxon>
        <taxon>Coleofasciculales</taxon>
        <taxon>Coleofasciculaceae</taxon>
        <taxon>Symploca</taxon>
    </lineage>
</organism>
<evidence type="ECO:0000256" key="1">
    <source>
        <dbReference type="ARBA" id="ARBA00005582"/>
    </source>
</evidence>
<proteinExistence type="inferred from homology"/>
<reference evidence="4" key="1">
    <citation type="submission" date="2019-11" db="EMBL/GenBank/DDBJ databases">
        <title>Genomic insights into an expanded diversity of filamentous marine cyanobacteria reveals the extraordinary biosynthetic potential of Moorea and Okeania.</title>
        <authorList>
            <person name="Ferreira Leao T."/>
            <person name="Wang M."/>
            <person name="Moss N."/>
            <person name="Da Silva R."/>
            <person name="Sanders J."/>
            <person name="Nurk S."/>
            <person name="Gurevich A."/>
            <person name="Humphrey G."/>
            <person name="Reher R."/>
            <person name="Zhu Q."/>
            <person name="Belda-Ferre P."/>
            <person name="Glukhov E."/>
            <person name="Rex R."/>
            <person name="Dorrestein P.C."/>
            <person name="Knight R."/>
            <person name="Pevzner P."/>
            <person name="Gerwick W.H."/>
            <person name="Gerwick L."/>
        </authorList>
    </citation>
    <scope>NUCLEOTIDE SEQUENCE</scope>
    <source>
        <strain evidence="4">SIO1C4</strain>
    </source>
</reference>
<protein>
    <submittedName>
        <fullName evidence="4">NUDIX hydrolase</fullName>
    </submittedName>
</protein>
<accession>A0A6B3NCW3</accession>
<dbReference type="PROSITE" id="PS00893">
    <property type="entry name" value="NUDIX_BOX"/>
    <property type="match status" value="1"/>
</dbReference>
<dbReference type="EMBL" id="JAAHFQ010000213">
    <property type="protein sequence ID" value="NER28442.1"/>
    <property type="molecule type" value="Genomic_DNA"/>
</dbReference>
<dbReference type="InterPro" id="IPR015797">
    <property type="entry name" value="NUDIX_hydrolase-like_dom_sf"/>
</dbReference>
<evidence type="ECO:0000256" key="2">
    <source>
        <dbReference type="ARBA" id="ARBA00022801"/>
    </source>
</evidence>
<dbReference type="Gene3D" id="3.90.79.10">
    <property type="entry name" value="Nucleoside Triphosphate Pyrophosphohydrolase"/>
    <property type="match status" value="1"/>
</dbReference>
<comment type="similarity">
    <text evidence="1">Belongs to the Nudix hydrolase family.</text>
</comment>
<name>A0A6B3NCW3_9CYAN</name>
<evidence type="ECO:0000259" key="3">
    <source>
        <dbReference type="PROSITE" id="PS51462"/>
    </source>
</evidence>